<proteinExistence type="inferred from homology"/>
<dbReference type="AlphaFoldDB" id="A0A4R7B6H4"/>
<dbReference type="RefSeq" id="WP_208108255.1">
    <property type="nucleotide sequence ID" value="NZ_SNZP01000005.1"/>
</dbReference>
<comment type="caution">
    <text evidence="10">The sequence shown here is derived from an EMBL/GenBank/DDBJ whole genome shotgun (WGS) entry which is preliminary data.</text>
</comment>
<dbReference type="PRINTS" id="PR00811">
    <property type="entry name" value="BCTERIALGSPD"/>
</dbReference>
<dbReference type="InterPro" id="IPR004845">
    <property type="entry name" value="T2SS_GspD_CS"/>
</dbReference>
<comment type="subunit">
    <text evidence="4">Homododecamer. Tetramer of trimer.</text>
</comment>
<evidence type="ECO:0000259" key="9">
    <source>
        <dbReference type="Pfam" id="PF13629"/>
    </source>
</evidence>
<feature type="domain" description="Pilus formation protein N-terminal" evidence="9">
    <location>
        <begin position="213"/>
        <end position="281"/>
    </location>
</feature>
<dbReference type="InterPro" id="IPR050810">
    <property type="entry name" value="Bact_Secretion_Sys_Channel"/>
</dbReference>
<dbReference type="GO" id="GO:0030420">
    <property type="term" value="P:establishment of competence for transformation"/>
    <property type="evidence" value="ECO:0007669"/>
    <property type="project" value="UniProtKB-KW"/>
</dbReference>
<dbReference type="GO" id="GO:0009306">
    <property type="term" value="P:protein secretion"/>
    <property type="evidence" value="ECO:0007669"/>
    <property type="project" value="InterPro"/>
</dbReference>
<reference evidence="10 11" key="1">
    <citation type="submission" date="2019-03" db="EMBL/GenBank/DDBJ databases">
        <title>Genomic Encyclopedia of Type Strains, Phase III (KMG-III): the genomes of soil and plant-associated and newly described type strains.</title>
        <authorList>
            <person name="Whitman W."/>
        </authorList>
    </citation>
    <scope>NUCLEOTIDE SEQUENCE [LARGE SCALE GENOMIC DNA]</scope>
    <source>
        <strain evidence="10 11">CECT 8976</strain>
    </source>
</reference>
<evidence type="ECO:0000256" key="2">
    <source>
        <dbReference type="ARBA" id="ARBA00023287"/>
    </source>
</evidence>
<dbReference type="GO" id="GO:0015627">
    <property type="term" value="C:type II protein secretion system complex"/>
    <property type="evidence" value="ECO:0007669"/>
    <property type="project" value="TreeGrafter"/>
</dbReference>
<evidence type="ECO:0000256" key="7">
    <source>
        <dbReference type="SAM" id="SignalP"/>
    </source>
</evidence>
<gene>
    <name evidence="10" type="ORF">DFP86_105103</name>
</gene>
<evidence type="ECO:0000256" key="4">
    <source>
        <dbReference type="ARBA" id="ARBA00025897"/>
    </source>
</evidence>
<feature type="region of interest" description="Disordered" evidence="6">
    <location>
        <begin position="76"/>
        <end position="166"/>
    </location>
</feature>
<feature type="chain" id="PRO_5020861641" description="Type IV pilus biogenesis and competence protein PilQ" evidence="7">
    <location>
        <begin position="28"/>
        <end position="634"/>
    </location>
</feature>
<sequence>MFAKKNIPLTTASLCLGLFSAMTAAHAEPVGSSAGAASAPTATIKSVPAAKAASQSEAISASFKKPIVLPVGKKTASEGAAASSKVRKPGAKGAVKTNKAASAPSDAHAKTDSSGAVAQSGPIKSIGGGMNNASAPTQAKSAGKLAKGQGGKMGKIQDLADGPNPNPLPFDVSSGKGKGKAGSKMVPARLAARSLPFGMGAGMQQAELDEDGNLSLAVGTGKLLHLPGVARTVFVSDPNVADVQVPNANEVFVLGKKVGTTTVFALDGAGLPLLQRSVVVSHNVAELQKVLTQRFPSLHLDLKSAPGSLMVSGTVNRAEDIAAITETLKPYIGDKENLVNRLSLNSPTQVNLHVRMVEVSRTVLQQIGVNWSALGQNAGLFSGRAAFKPGSLGQPDTAFLPANSGFMGLLRDSNGRGTSVIDMLDRESLLTTLAEPNLTTISGEPASFLAGGEYPIPVPQGGDSNTITVQYKDFGVGLKFTPTVQASDRITLKVNPEVSELDPANSITLLGTTIPALTVRRLDTTVELASGQSLVLGGLLQDNSRDVLSQMPGLGRLPVLGKLFSSTDYQHNKTELVVIVTPYLVRPVGPGTLQTPLDSLINPSDVEGALQRQAKLDPYDSATPHLAGNSGHVY</sequence>
<dbReference type="InterPro" id="IPR032789">
    <property type="entry name" value="T2SS-T3SS_pil_N"/>
</dbReference>
<name>A0A4R7B6H4_9NEIS</name>
<keyword evidence="11" id="KW-1185">Reference proteome</keyword>
<dbReference type="PROSITE" id="PS00875">
    <property type="entry name" value="T2SP_D"/>
    <property type="match status" value="1"/>
</dbReference>
<dbReference type="Pfam" id="PF13629">
    <property type="entry name" value="T2SS-T3SS_pil_N"/>
    <property type="match status" value="1"/>
</dbReference>
<dbReference type="EMBL" id="SNZP01000005">
    <property type="protein sequence ID" value="TDR80248.1"/>
    <property type="molecule type" value="Genomic_DNA"/>
</dbReference>
<dbReference type="Pfam" id="PF00263">
    <property type="entry name" value="Secretin"/>
    <property type="match status" value="1"/>
</dbReference>
<comment type="similarity">
    <text evidence="5">Belongs to the bacterial secretin family.</text>
</comment>
<accession>A0A4R7B6H4</accession>
<feature type="compositionally biased region" description="Polar residues" evidence="6">
    <location>
        <begin position="131"/>
        <end position="140"/>
    </location>
</feature>
<evidence type="ECO:0000256" key="6">
    <source>
        <dbReference type="SAM" id="MobiDB-lite"/>
    </source>
</evidence>
<feature type="signal peptide" evidence="7">
    <location>
        <begin position="1"/>
        <end position="27"/>
    </location>
</feature>
<dbReference type="Proteomes" id="UP000295611">
    <property type="component" value="Unassembled WGS sequence"/>
</dbReference>
<evidence type="ECO:0000256" key="5">
    <source>
        <dbReference type="RuleBase" id="RU004003"/>
    </source>
</evidence>
<evidence type="ECO:0000313" key="10">
    <source>
        <dbReference type="EMBL" id="TDR80248.1"/>
    </source>
</evidence>
<comment type="function">
    <text evidence="3">Required for type IV pilus biogenesis and competence. Could function as a pore for exit of the pilus but also as a channel for entry of heme and antimicrobial agents and uptake of transforming DNA.</text>
</comment>
<evidence type="ECO:0000259" key="8">
    <source>
        <dbReference type="Pfam" id="PF00263"/>
    </source>
</evidence>
<dbReference type="PANTHER" id="PTHR30332:SF17">
    <property type="entry name" value="TYPE IV PILIATION SYSTEM PROTEIN DR_0774-RELATED"/>
    <property type="match status" value="1"/>
</dbReference>
<dbReference type="PANTHER" id="PTHR30332">
    <property type="entry name" value="PROBABLE GENERAL SECRETION PATHWAY PROTEIN D"/>
    <property type="match status" value="1"/>
</dbReference>
<keyword evidence="2" id="KW-0178">Competence</keyword>
<organism evidence="10 11">
    <name type="scientific">Paludibacterium purpuratum</name>
    <dbReference type="NCBI Taxonomy" id="1144873"/>
    <lineage>
        <taxon>Bacteria</taxon>
        <taxon>Pseudomonadati</taxon>
        <taxon>Pseudomonadota</taxon>
        <taxon>Betaproteobacteria</taxon>
        <taxon>Neisseriales</taxon>
        <taxon>Chromobacteriaceae</taxon>
        <taxon>Paludibacterium</taxon>
    </lineage>
</organism>
<keyword evidence="7" id="KW-0732">Signal</keyword>
<protein>
    <recommendedName>
        <fullName evidence="1">Type IV pilus biogenesis and competence protein PilQ</fullName>
    </recommendedName>
</protein>
<dbReference type="InterPro" id="IPR001775">
    <property type="entry name" value="GspD/PilQ"/>
</dbReference>
<dbReference type="InterPro" id="IPR004846">
    <property type="entry name" value="T2SS/T3SS_dom"/>
</dbReference>
<evidence type="ECO:0000256" key="3">
    <source>
        <dbReference type="ARBA" id="ARBA00024678"/>
    </source>
</evidence>
<evidence type="ECO:0000313" key="11">
    <source>
        <dbReference type="Proteomes" id="UP000295611"/>
    </source>
</evidence>
<feature type="domain" description="Type II/III secretion system secretin-like" evidence="8">
    <location>
        <begin position="424"/>
        <end position="586"/>
    </location>
</feature>
<evidence type="ECO:0000256" key="1">
    <source>
        <dbReference type="ARBA" id="ARBA00014124"/>
    </source>
</evidence>